<organism evidence="1 2">
    <name type="scientific">Armillaria luteobubalina</name>
    <dbReference type="NCBI Taxonomy" id="153913"/>
    <lineage>
        <taxon>Eukaryota</taxon>
        <taxon>Fungi</taxon>
        <taxon>Dikarya</taxon>
        <taxon>Basidiomycota</taxon>
        <taxon>Agaricomycotina</taxon>
        <taxon>Agaricomycetes</taxon>
        <taxon>Agaricomycetidae</taxon>
        <taxon>Agaricales</taxon>
        <taxon>Marasmiineae</taxon>
        <taxon>Physalacriaceae</taxon>
        <taxon>Armillaria</taxon>
    </lineage>
</organism>
<proteinExistence type="predicted"/>
<gene>
    <name evidence="1" type="ORF">EDD18DRAFT_1110518</name>
</gene>
<comment type="caution">
    <text evidence="1">The sequence shown here is derived from an EMBL/GenBank/DDBJ whole genome shotgun (WGS) entry which is preliminary data.</text>
</comment>
<sequence length="221" mass="24512">MLAATLAFILSYNHPIMKIKIFTTHATETAFFLYREDEINDLHAALEHTKSNIHRVISEDVIARKFTLNLDCIVLDLVVGNAPQNICAIFVQCRFLGILRYSQSTGAAEFVRRRSVDRMVYWGPRETIIVDAVPDVEIQHVGDCLEGGVDGCVAVEEVDGGGWSSTLRRELIETAVFTDEGWTSESDDDARESGIRASTMKSVVGGCKTEKVISTREGRKG</sequence>
<dbReference type="Proteomes" id="UP001175228">
    <property type="component" value="Unassembled WGS sequence"/>
</dbReference>
<dbReference type="EMBL" id="JAUEPU010000041">
    <property type="protein sequence ID" value="KAK0488145.1"/>
    <property type="molecule type" value="Genomic_DNA"/>
</dbReference>
<keyword evidence="2" id="KW-1185">Reference proteome</keyword>
<protein>
    <submittedName>
        <fullName evidence="1">Uncharacterized protein</fullName>
    </submittedName>
</protein>
<dbReference type="AlphaFoldDB" id="A0AA39UQ82"/>
<evidence type="ECO:0000313" key="2">
    <source>
        <dbReference type="Proteomes" id="UP001175228"/>
    </source>
</evidence>
<reference evidence="1" key="1">
    <citation type="submission" date="2023-06" db="EMBL/GenBank/DDBJ databases">
        <authorList>
            <consortium name="Lawrence Berkeley National Laboratory"/>
            <person name="Ahrendt S."/>
            <person name="Sahu N."/>
            <person name="Indic B."/>
            <person name="Wong-Bajracharya J."/>
            <person name="Merenyi Z."/>
            <person name="Ke H.-M."/>
            <person name="Monk M."/>
            <person name="Kocsube S."/>
            <person name="Drula E."/>
            <person name="Lipzen A."/>
            <person name="Balint B."/>
            <person name="Henrissat B."/>
            <person name="Andreopoulos B."/>
            <person name="Martin F.M."/>
            <person name="Harder C.B."/>
            <person name="Rigling D."/>
            <person name="Ford K.L."/>
            <person name="Foster G.D."/>
            <person name="Pangilinan J."/>
            <person name="Papanicolaou A."/>
            <person name="Barry K."/>
            <person name="LaButti K."/>
            <person name="Viragh M."/>
            <person name="Koriabine M."/>
            <person name="Yan M."/>
            <person name="Riley R."/>
            <person name="Champramary S."/>
            <person name="Plett K.L."/>
            <person name="Tsai I.J."/>
            <person name="Slot J."/>
            <person name="Sipos G."/>
            <person name="Plett J."/>
            <person name="Nagy L.G."/>
            <person name="Grigoriev I.V."/>
        </authorList>
    </citation>
    <scope>NUCLEOTIDE SEQUENCE</scope>
    <source>
        <strain evidence="1">HWK02</strain>
    </source>
</reference>
<accession>A0AA39UQ82</accession>
<name>A0AA39UQ82_9AGAR</name>
<evidence type="ECO:0000313" key="1">
    <source>
        <dbReference type="EMBL" id="KAK0488145.1"/>
    </source>
</evidence>